<evidence type="ECO:0000313" key="3">
    <source>
        <dbReference type="EMBL" id="MFD1874991.1"/>
    </source>
</evidence>
<feature type="domain" description="Acyltransferase 3" evidence="2">
    <location>
        <begin position="1"/>
        <end position="316"/>
    </location>
</feature>
<keyword evidence="4" id="KW-1185">Reference proteome</keyword>
<dbReference type="GO" id="GO:0016746">
    <property type="term" value="F:acyltransferase activity"/>
    <property type="evidence" value="ECO:0007669"/>
    <property type="project" value="UniProtKB-KW"/>
</dbReference>
<evidence type="ECO:0000313" key="4">
    <source>
        <dbReference type="Proteomes" id="UP001597197"/>
    </source>
</evidence>
<dbReference type="EMBL" id="JBHUFD010000018">
    <property type="protein sequence ID" value="MFD1874991.1"/>
    <property type="molecule type" value="Genomic_DNA"/>
</dbReference>
<feature type="transmembrane region" description="Helical" evidence="1">
    <location>
        <begin position="303"/>
        <end position="320"/>
    </location>
</feature>
<comment type="caution">
    <text evidence="3">The sequence shown here is derived from an EMBL/GenBank/DDBJ whole genome shotgun (WGS) entry which is preliminary data.</text>
</comment>
<sequence length="357" mass="40192">MRMLAALTVLVYHALYQWLDAYPRLVALFNDLSHAAVIVFFVLSGYLIAYTTTSNNRGPRQYAVARLSRLYSMVVPALFITAIIEVLVHQLTPELAAEYTRGNPVPRYALCLAFCNEIGLFSASPPINNPLWSLSYEFWYYTIFGLWFYRGAQVKSLLLPLIACLIAGPKILLLLPIWLLGFAAYRLPTPRVAVGTAWVLVFGFTLVAGLVVTNLPGFPYVVGYKPFFYANQFVSDWVIGVLFALAVWFLPAASASTSAERGWVSAFRAVADLSFPLYILHYPLLILWRAVFGWRMNDMGQMWLAIIGITLVAGVIGLLLERQRGLWIRFFKWGMGRLKPRRVPLASPVPQLEKVLS</sequence>
<dbReference type="PANTHER" id="PTHR23028">
    <property type="entry name" value="ACETYLTRANSFERASE"/>
    <property type="match status" value="1"/>
</dbReference>
<dbReference type="Pfam" id="PF01757">
    <property type="entry name" value="Acyl_transf_3"/>
    <property type="match status" value="1"/>
</dbReference>
<reference evidence="4" key="1">
    <citation type="journal article" date="2019" name="Int. J. Syst. Evol. Microbiol.">
        <title>The Global Catalogue of Microorganisms (GCM) 10K type strain sequencing project: providing services to taxonomists for standard genome sequencing and annotation.</title>
        <authorList>
            <consortium name="The Broad Institute Genomics Platform"/>
            <consortium name="The Broad Institute Genome Sequencing Center for Infectious Disease"/>
            <person name="Wu L."/>
            <person name="Ma J."/>
        </authorList>
    </citation>
    <scope>NUCLEOTIDE SEQUENCE [LARGE SCALE GENOMIC DNA]</scope>
    <source>
        <strain evidence="4">CGMCC 1.15795</strain>
    </source>
</reference>
<proteinExistence type="predicted"/>
<name>A0ABW4R0S8_9BACT</name>
<feature type="transmembrane region" description="Helical" evidence="1">
    <location>
        <begin position="27"/>
        <end position="49"/>
    </location>
</feature>
<dbReference type="EC" id="2.3.-.-" evidence="3"/>
<dbReference type="RefSeq" id="WP_382317265.1">
    <property type="nucleotide sequence ID" value="NZ_JBHUFD010000018.1"/>
</dbReference>
<evidence type="ECO:0000259" key="2">
    <source>
        <dbReference type="Pfam" id="PF01757"/>
    </source>
</evidence>
<accession>A0ABW4R0S8</accession>
<keyword evidence="3" id="KW-0012">Acyltransferase</keyword>
<feature type="transmembrane region" description="Helical" evidence="1">
    <location>
        <begin position="70"/>
        <end position="91"/>
    </location>
</feature>
<keyword evidence="1" id="KW-0472">Membrane</keyword>
<dbReference type="InterPro" id="IPR050879">
    <property type="entry name" value="Acyltransferase_3"/>
</dbReference>
<dbReference type="PANTHER" id="PTHR23028:SF131">
    <property type="entry name" value="BLR2367 PROTEIN"/>
    <property type="match status" value="1"/>
</dbReference>
<keyword evidence="1" id="KW-0812">Transmembrane</keyword>
<feature type="transmembrane region" description="Helical" evidence="1">
    <location>
        <begin position="197"/>
        <end position="222"/>
    </location>
</feature>
<gene>
    <name evidence="3" type="ORF">ACFSDX_21335</name>
</gene>
<organism evidence="3 4">
    <name type="scientific">Hymenobacter bucti</name>
    <dbReference type="NCBI Taxonomy" id="1844114"/>
    <lineage>
        <taxon>Bacteria</taxon>
        <taxon>Pseudomonadati</taxon>
        <taxon>Bacteroidota</taxon>
        <taxon>Cytophagia</taxon>
        <taxon>Cytophagales</taxon>
        <taxon>Hymenobacteraceae</taxon>
        <taxon>Hymenobacter</taxon>
    </lineage>
</organism>
<feature type="transmembrane region" description="Helical" evidence="1">
    <location>
        <begin position="234"/>
        <end position="253"/>
    </location>
</feature>
<protein>
    <submittedName>
        <fullName evidence="3">Acyltransferase family protein</fullName>
        <ecNumber evidence="3">2.3.-.-</ecNumber>
    </submittedName>
</protein>
<dbReference type="InterPro" id="IPR002656">
    <property type="entry name" value="Acyl_transf_3_dom"/>
</dbReference>
<evidence type="ECO:0000256" key="1">
    <source>
        <dbReference type="SAM" id="Phobius"/>
    </source>
</evidence>
<feature type="transmembrane region" description="Helical" evidence="1">
    <location>
        <begin position="161"/>
        <end position="185"/>
    </location>
</feature>
<keyword evidence="3" id="KW-0808">Transferase</keyword>
<feature type="transmembrane region" description="Helical" evidence="1">
    <location>
        <begin position="273"/>
        <end position="291"/>
    </location>
</feature>
<keyword evidence="1" id="KW-1133">Transmembrane helix</keyword>
<dbReference type="Proteomes" id="UP001597197">
    <property type="component" value="Unassembled WGS sequence"/>
</dbReference>